<feature type="compositionally biased region" description="Low complexity" evidence="1">
    <location>
        <begin position="103"/>
        <end position="117"/>
    </location>
</feature>
<dbReference type="STRING" id="150374.A0A0N0RT91"/>
<feature type="compositionally biased region" description="Acidic residues" evidence="1">
    <location>
        <begin position="294"/>
        <end position="322"/>
    </location>
</feature>
<accession>A0A0N0RT91</accession>
<evidence type="ECO:0000256" key="1">
    <source>
        <dbReference type="SAM" id="MobiDB-lite"/>
    </source>
</evidence>
<feature type="compositionally biased region" description="Polar residues" evidence="1">
    <location>
        <begin position="1"/>
        <end position="26"/>
    </location>
</feature>
<protein>
    <submittedName>
        <fullName evidence="2">Uncharacterized protein</fullName>
    </submittedName>
</protein>
<dbReference type="EMBL" id="LGSR01000020">
    <property type="protein sequence ID" value="KOS18579.1"/>
    <property type="molecule type" value="Genomic_DNA"/>
</dbReference>
<organism evidence="2 3">
    <name type="scientific">Escovopsis weberi</name>
    <dbReference type="NCBI Taxonomy" id="150374"/>
    <lineage>
        <taxon>Eukaryota</taxon>
        <taxon>Fungi</taxon>
        <taxon>Dikarya</taxon>
        <taxon>Ascomycota</taxon>
        <taxon>Pezizomycotina</taxon>
        <taxon>Sordariomycetes</taxon>
        <taxon>Hypocreomycetidae</taxon>
        <taxon>Hypocreales</taxon>
        <taxon>Hypocreaceae</taxon>
        <taxon>Escovopsis</taxon>
    </lineage>
</organism>
<comment type="caution">
    <text evidence="2">The sequence shown here is derived from an EMBL/GenBank/DDBJ whole genome shotgun (WGS) entry which is preliminary data.</text>
</comment>
<keyword evidence="3" id="KW-1185">Reference proteome</keyword>
<evidence type="ECO:0000313" key="2">
    <source>
        <dbReference type="EMBL" id="KOS18579.1"/>
    </source>
</evidence>
<dbReference type="AlphaFoldDB" id="A0A0N0RT91"/>
<evidence type="ECO:0000313" key="3">
    <source>
        <dbReference type="Proteomes" id="UP000053831"/>
    </source>
</evidence>
<gene>
    <name evidence="2" type="ORF">ESCO_000150</name>
</gene>
<feature type="region of interest" description="Disordered" evidence="1">
    <location>
        <begin position="1"/>
        <end position="334"/>
    </location>
</feature>
<feature type="compositionally biased region" description="Polar residues" evidence="1">
    <location>
        <begin position="207"/>
        <end position="221"/>
    </location>
</feature>
<name>A0A0N0RT91_ESCWE</name>
<dbReference type="Proteomes" id="UP000053831">
    <property type="component" value="Unassembled WGS sequence"/>
</dbReference>
<dbReference type="OrthoDB" id="5204833at2759"/>
<reference evidence="2 3" key="1">
    <citation type="submission" date="2015-07" db="EMBL/GenBank/DDBJ databases">
        <title>The genome of the fungus Escovopsis weberi, a specialized disease agent of ant agriculture.</title>
        <authorList>
            <person name="de Man T.J."/>
            <person name="Stajich J.E."/>
            <person name="Kubicek C.P."/>
            <person name="Chenthamara K."/>
            <person name="Atanasova L."/>
            <person name="Druzhinina I.S."/>
            <person name="Birnbaum S."/>
            <person name="Barribeau S.M."/>
            <person name="Teiling C."/>
            <person name="Suen G."/>
            <person name="Currie C."/>
            <person name="Gerardo N.M."/>
        </authorList>
    </citation>
    <scope>NUCLEOTIDE SEQUENCE [LARGE SCALE GENOMIC DNA]</scope>
</reference>
<sequence length="334" mass="35386">MTNATENMSLEPTTPGTQQRTSSPSRFQKAKSILRGQKPGLGEQKSRPSLPLTTPFASKKAAKKVTFTPDTARAPMGQKSPSPQKSGFVGRAKAMLGLENKQPAGSASAKASAGPSGDVVYPDLSSHLSGLKDVIEPGPNEVVMEDQGDKSSAAPTPTGAFSFRSDRTIHFGGASPSGFGALPGQSSIRAVRESIKPSSEMPGGFPTVTTSLSPTSNSNKENAIPSPPKVLIGALHGMSNKKRRRVSADSDMADVDDERAAKKKRSQTDHGAIPRTHPSARARTNTRTHGNDHDDSDDNSDDSDYEDSDDYKDDDDDDDAGGEEANNFRHEPAK</sequence>
<proteinExistence type="predicted"/>